<dbReference type="PANTHER" id="PTHR42663">
    <property type="entry name" value="HYDROLASE C777.06C-RELATED-RELATED"/>
    <property type="match status" value="1"/>
</dbReference>
<dbReference type="HOGENOM" id="CLU_044538_1_0_1"/>
<evidence type="ECO:0000313" key="3">
    <source>
        <dbReference type="Proteomes" id="UP000011081"/>
    </source>
</evidence>
<dbReference type="STRING" id="948595.L2GUZ8"/>
<gene>
    <name evidence="2" type="ORF">VCUG_01018</name>
</gene>
<dbReference type="PANTHER" id="PTHR42663:SF6">
    <property type="entry name" value="HYDROLASE C777.06C-RELATED"/>
    <property type="match status" value="1"/>
</dbReference>
<evidence type="ECO:0000313" key="2">
    <source>
        <dbReference type="EMBL" id="ELA47486.1"/>
    </source>
</evidence>
<dbReference type="CDD" id="cd16279">
    <property type="entry name" value="metallo-hydrolase-like_MBL-fold"/>
    <property type="match status" value="1"/>
</dbReference>
<dbReference type="OrthoDB" id="341300at2759"/>
<dbReference type="SMART" id="SM00849">
    <property type="entry name" value="Lactamase_B"/>
    <property type="match status" value="1"/>
</dbReference>
<organism evidence="2 3">
    <name type="scientific">Vavraia culicis (isolate floridensis)</name>
    <name type="common">Microsporidian parasite</name>
    <dbReference type="NCBI Taxonomy" id="948595"/>
    <lineage>
        <taxon>Eukaryota</taxon>
        <taxon>Fungi</taxon>
        <taxon>Fungi incertae sedis</taxon>
        <taxon>Microsporidia</taxon>
        <taxon>Pleistophoridae</taxon>
        <taxon>Vavraia</taxon>
    </lineage>
</organism>
<dbReference type="AlphaFoldDB" id="L2GUZ8"/>
<dbReference type="OMA" id="CGPDFRQ"/>
<dbReference type="GeneID" id="19878900"/>
<evidence type="ECO:0000259" key="1">
    <source>
        <dbReference type="SMART" id="SM00849"/>
    </source>
</evidence>
<dbReference type="InterPro" id="IPR001279">
    <property type="entry name" value="Metallo-B-lactamas"/>
</dbReference>
<keyword evidence="3" id="KW-1185">Reference proteome</keyword>
<sequence length="254" mass="28584">MAELIFLGTGPSSGIPSLKCRLSGSCRVCDTVKRTNVSVIVNKNASSILIDCGKHFYTQYNQYLSMYKNTAIPELVITHPHADAIGGIDTYLMMCTGKKNVYSSKFTLDYIKKSNEYYFVKPGDAGHRGYFHPNVLGDKQIKEICGIKVQAFEVDHGGIKSLAFLLDDKILYISDTSDLHPIPEEFYHRDVLIIDCLTIDRHVRGHLNLQDVKRYADLLKPKKVILTGLSHHVGQVESLEGFCMAYDGMRIEFN</sequence>
<dbReference type="InterPro" id="IPR036866">
    <property type="entry name" value="RibonucZ/Hydroxyglut_hydro"/>
</dbReference>
<proteinExistence type="predicted"/>
<protein>
    <recommendedName>
        <fullName evidence="1">Metallo-beta-lactamase domain-containing protein</fullName>
    </recommendedName>
</protein>
<dbReference type="Pfam" id="PF23023">
    <property type="entry name" value="Anti-Pycsar_Apyc1"/>
    <property type="match status" value="1"/>
</dbReference>
<dbReference type="VEuPathDB" id="MicrosporidiaDB:VCUG_01018"/>
<dbReference type="Proteomes" id="UP000011081">
    <property type="component" value="Unassembled WGS sequence"/>
</dbReference>
<name>L2GUZ8_VAVCU</name>
<dbReference type="Gene3D" id="3.60.15.10">
    <property type="entry name" value="Ribonuclease Z/Hydroxyacylglutathione hydrolase-like"/>
    <property type="match status" value="1"/>
</dbReference>
<feature type="domain" description="Metallo-beta-lactamase" evidence="1">
    <location>
        <begin position="34"/>
        <end position="229"/>
    </location>
</feature>
<dbReference type="EMBL" id="GL877417">
    <property type="protein sequence ID" value="ELA47486.1"/>
    <property type="molecule type" value="Genomic_DNA"/>
</dbReference>
<accession>L2GUZ8</accession>
<reference evidence="3" key="1">
    <citation type="submission" date="2011-03" db="EMBL/GenBank/DDBJ databases">
        <title>The genome sequence of Vavraia culicis strain floridensis.</title>
        <authorList>
            <consortium name="The Broad Institute Genome Sequencing Platform"/>
            <person name="Cuomo C."/>
            <person name="Becnel J."/>
            <person name="Sanscrainte N."/>
            <person name="Young S.K."/>
            <person name="Zeng Q."/>
            <person name="Gargeya S."/>
            <person name="Fitzgerald M."/>
            <person name="Haas B."/>
            <person name="Abouelleil A."/>
            <person name="Alvarado L."/>
            <person name="Arachchi H.M."/>
            <person name="Berlin A."/>
            <person name="Chapman S.B."/>
            <person name="Gearin G."/>
            <person name="Goldberg J."/>
            <person name="Griggs A."/>
            <person name="Gujja S."/>
            <person name="Hansen M."/>
            <person name="Heiman D."/>
            <person name="Howarth C."/>
            <person name="Larimer J."/>
            <person name="Lui A."/>
            <person name="MacDonald P.J.P."/>
            <person name="McCowen C."/>
            <person name="Montmayeur A."/>
            <person name="Murphy C."/>
            <person name="Neiman D."/>
            <person name="Pearson M."/>
            <person name="Priest M."/>
            <person name="Roberts A."/>
            <person name="Saif S."/>
            <person name="Shea T."/>
            <person name="Sisk P."/>
            <person name="Stolte C."/>
            <person name="Sykes S."/>
            <person name="Wortman J."/>
            <person name="Nusbaum C."/>
            <person name="Birren B."/>
        </authorList>
    </citation>
    <scope>NUCLEOTIDE SEQUENCE [LARGE SCALE GENOMIC DNA]</scope>
    <source>
        <strain evidence="3">floridensis</strain>
    </source>
</reference>
<dbReference type="RefSeq" id="XP_008074038.1">
    <property type="nucleotide sequence ID" value="XM_008075847.1"/>
</dbReference>
<dbReference type="SUPFAM" id="SSF56281">
    <property type="entry name" value="Metallo-hydrolase/oxidoreductase"/>
    <property type="match status" value="1"/>
</dbReference>
<dbReference type="InParanoid" id="L2GUZ8"/>